<gene>
    <name evidence="1" type="ORF">MHI_LOCUS481875</name>
</gene>
<dbReference type="GO" id="GO:0044774">
    <property type="term" value="P:mitotic DNA integrity checkpoint signaling"/>
    <property type="evidence" value="ECO:0007669"/>
    <property type="project" value="TreeGrafter"/>
</dbReference>
<proteinExistence type="predicted"/>
<dbReference type="GO" id="GO:0046975">
    <property type="term" value="F:histone H3K36 methyltransferase activity"/>
    <property type="evidence" value="ECO:0007669"/>
    <property type="project" value="TreeGrafter"/>
</dbReference>
<organism evidence="1 2">
    <name type="scientific">Heterotrigona itama</name>
    <dbReference type="NCBI Taxonomy" id="395501"/>
    <lineage>
        <taxon>Eukaryota</taxon>
        <taxon>Metazoa</taxon>
        <taxon>Ecdysozoa</taxon>
        <taxon>Arthropoda</taxon>
        <taxon>Hexapoda</taxon>
        <taxon>Insecta</taxon>
        <taxon>Pterygota</taxon>
        <taxon>Neoptera</taxon>
        <taxon>Endopterygota</taxon>
        <taxon>Hymenoptera</taxon>
        <taxon>Apocrita</taxon>
        <taxon>Aculeata</taxon>
        <taxon>Apoidea</taxon>
        <taxon>Anthophila</taxon>
        <taxon>Apidae</taxon>
        <taxon>Heterotrigona</taxon>
    </lineage>
</organism>
<keyword evidence="2" id="KW-1185">Reference proteome</keyword>
<dbReference type="PANTHER" id="PTHR46060:SF2">
    <property type="entry name" value="HISTONE-LYSINE N-METHYLTRANSFERASE SETMAR"/>
    <property type="match status" value="1"/>
</dbReference>
<reference evidence="1" key="1">
    <citation type="submission" date="2020-07" db="EMBL/GenBank/DDBJ databases">
        <authorList>
            <person name="Nazaruddin N."/>
        </authorList>
    </citation>
    <scope>NUCLEOTIDE SEQUENCE</scope>
</reference>
<dbReference type="Gene3D" id="1.10.10.10">
    <property type="entry name" value="Winged helix-like DNA-binding domain superfamily/Winged helix DNA-binding domain"/>
    <property type="match status" value="1"/>
</dbReference>
<dbReference type="OrthoDB" id="10032414at2759"/>
<dbReference type="Proteomes" id="UP000752696">
    <property type="component" value="Unassembled WGS sequence"/>
</dbReference>
<dbReference type="GO" id="GO:0003697">
    <property type="term" value="F:single-stranded DNA binding"/>
    <property type="evidence" value="ECO:0007669"/>
    <property type="project" value="TreeGrafter"/>
</dbReference>
<dbReference type="GO" id="GO:0005634">
    <property type="term" value="C:nucleus"/>
    <property type="evidence" value="ECO:0007669"/>
    <property type="project" value="TreeGrafter"/>
</dbReference>
<dbReference type="GO" id="GO:0035861">
    <property type="term" value="C:site of double-strand break"/>
    <property type="evidence" value="ECO:0007669"/>
    <property type="project" value="TreeGrafter"/>
</dbReference>
<dbReference type="GO" id="GO:0015074">
    <property type="term" value="P:DNA integration"/>
    <property type="evidence" value="ECO:0007669"/>
    <property type="project" value="TreeGrafter"/>
</dbReference>
<dbReference type="InterPro" id="IPR052709">
    <property type="entry name" value="Transposase-MT_Hybrid"/>
</dbReference>
<dbReference type="GO" id="GO:0031297">
    <property type="term" value="P:replication fork processing"/>
    <property type="evidence" value="ECO:0007669"/>
    <property type="project" value="TreeGrafter"/>
</dbReference>
<accession>A0A6V7H621</accession>
<dbReference type="GO" id="GO:0042800">
    <property type="term" value="F:histone H3K4 methyltransferase activity"/>
    <property type="evidence" value="ECO:0007669"/>
    <property type="project" value="TreeGrafter"/>
</dbReference>
<sequence>MGKKFLNRLTLRANSDFMALDAWLSILRDFRQDLIYHSCSNSVGRNNQMIKPTVNIIRNINIMMQLIRFVYSVGKCWFSRFRSGDFSLSDVPASGRPTEVVDNDEHGSLIESNPRQTVQDLANRLGASLSTIQEHLHNKQENCTGRNC</sequence>
<evidence type="ECO:0008006" key="3">
    <source>
        <dbReference type="Google" id="ProtNLM"/>
    </source>
</evidence>
<dbReference type="GO" id="GO:0000729">
    <property type="term" value="P:DNA double-strand break processing"/>
    <property type="evidence" value="ECO:0007669"/>
    <property type="project" value="TreeGrafter"/>
</dbReference>
<dbReference type="GO" id="GO:0006303">
    <property type="term" value="P:double-strand break repair via nonhomologous end joining"/>
    <property type="evidence" value="ECO:0007669"/>
    <property type="project" value="TreeGrafter"/>
</dbReference>
<dbReference type="GO" id="GO:0000793">
    <property type="term" value="C:condensed chromosome"/>
    <property type="evidence" value="ECO:0007669"/>
    <property type="project" value="TreeGrafter"/>
</dbReference>
<dbReference type="Pfam" id="PF13412">
    <property type="entry name" value="HTH_24"/>
    <property type="match status" value="1"/>
</dbReference>
<dbReference type="GO" id="GO:0000014">
    <property type="term" value="F:single-stranded DNA endodeoxyribonuclease activity"/>
    <property type="evidence" value="ECO:0007669"/>
    <property type="project" value="TreeGrafter"/>
</dbReference>
<evidence type="ECO:0000313" key="2">
    <source>
        <dbReference type="Proteomes" id="UP000752696"/>
    </source>
</evidence>
<comment type="caution">
    <text evidence="1">The sequence shown here is derived from an EMBL/GenBank/DDBJ whole genome shotgun (WGS) entry which is preliminary data.</text>
</comment>
<dbReference type="EMBL" id="CAJDYZ010007814">
    <property type="protein sequence ID" value="CAD1474642.1"/>
    <property type="molecule type" value="Genomic_DNA"/>
</dbReference>
<dbReference type="AlphaFoldDB" id="A0A6V7H621"/>
<dbReference type="GO" id="GO:0044547">
    <property type="term" value="F:DNA topoisomerase binding"/>
    <property type="evidence" value="ECO:0007669"/>
    <property type="project" value="TreeGrafter"/>
</dbReference>
<name>A0A6V7H621_9HYME</name>
<evidence type="ECO:0000313" key="1">
    <source>
        <dbReference type="EMBL" id="CAD1474642.1"/>
    </source>
</evidence>
<dbReference type="GO" id="GO:0003690">
    <property type="term" value="F:double-stranded DNA binding"/>
    <property type="evidence" value="ECO:0007669"/>
    <property type="project" value="TreeGrafter"/>
</dbReference>
<dbReference type="InterPro" id="IPR036388">
    <property type="entry name" value="WH-like_DNA-bd_sf"/>
</dbReference>
<dbReference type="PANTHER" id="PTHR46060">
    <property type="entry name" value="MARINER MOS1 TRANSPOSASE-LIKE PROTEIN"/>
    <property type="match status" value="1"/>
</dbReference>
<protein>
    <recommendedName>
        <fullName evidence="3">Mos1 transposase HTH domain-containing protein</fullName>
    </recommendedName>
</protein>